<reference evidence="2" key="1">
    <citation type="journal article" date="2022" name="Pest Manag. Sci.">
        <title>Glutamicibacter halophytocola-mediated host fitness of potato tuber moth on Solanaceae crops.</title>
        <authorList>
            <person name="Wang W."/>
            <person name="Xiao G."/>
            <person name="Du G."/>
            <person name="Chang L."/>
            <person name="Yang Y."/>
            <person name="Ye J."/>
            <person name="Chen B."/>
        </authorList>
    </citation>
    <scope>NUCLEOTIDE SEQUENCE</scope>
    <source>
        <strain evidence="2">S2</strain>
    </source>
</reference>
<feature type="transmembrane region" description="Helical" evidence="1">
    <location>
        <begin position="6"/>
        <end position="31"/>
    </location>
</feature>
<keyword evidence="1" id="KW-0812">Transmembrane</keyword>
<dbReference type="RefSeq" id="WP_257746132.1">
    <property type="nucleotide sequence ID" value="NZ_CP102487.1"/>
</dbReference>
<accession>A0AA95BT93</accession>
<keyword evidence="1" id="KW-1133">Transmembrane helix</keyword>
<name>A0AA95BT93_9MICC</name>
<dbReference type="AlphaFoldDB" id="A0AA95BT93"/>
<gene>
    <name evidence="2" type="ORF">NUH22_05925</name>
</gene>
<dbReference type="EMBL" id="CP102487">
    <property type="protein sequence ID" value="UUX60147.1"/>
    <property type="molecule type" value="Genomic_DNA"/>
</dbReference>
<proteinExistence type="predicted"/>
<protein>
    <submittedName>
        <fullName evidence="2">Uncharacterized protein</fullName>
    </submittedName>
</protein>
<evidence type="ECO:0000256" key="1">
    <source>
        <dbReference type="SAM" id="Phobius"/>
    </source>
</evidence>
<organism evidence="2 3">
    <name type="scientific">Glutamicibacter halophytocola</name>
    <dbReference type="NCBI Taxonomy" id="1933880"/>
    <lineage>
        <taxon>Bacteria</taxon>
        <taxon>Bacillati</taxon>
        <taxon>Actinomycetota</taxon>
        <taxon>Actinomycetes</taxon>
        <taxon>Micrococcales</taxon>
        <taxon>Micrococcaceae</taxon>
        <taxon>Glutamicibacter</taxon>
    </lineage>
</organism>
<feature type="transmembrane region" description="Helical" evidence="1">
    <location>
        <begin position="52"/>
        <end position="79"/>
    </location>
</feature>
<keyword evidence="1" id="KW-0472">Membrane</keyword>
<dbReference type="Proteomes" id="UP001060018">
    <property type="component" value="Chromosome"/>
</dbReference>
<sequence>MTWALVAMICQVYVVGLLIWMGLAVLVLLMATTTVVPDGRARWRVAMWASRLFLFAWAWPAVVVLGLLLGIGKAALYLVDKANFEEFWKEKK</sequence>
<evidence type="ECO:0000313" key="3">
    <source>
        <dbReference type="Proteomes" id="UP001060018"/>
    </source>
</evidence>
<evidence type="ECO:0000313" key="2">
    <source>
        <dbReference type="EMBL" id="UUX60147.1"/>
    </source>
</evidence>